<dbReference type="Proteomes" id="UP000187209">
    <property type="component" value="Unassembled WGS sequence"/>
</dbReference>
<dbReference type="EMBL" id="MPUH01000401">
    <property type="protein sequence ID" value="OMJ80929.1"/>
    <property type="molecule type" value="Genomic_DNA"/>
</dbReference>
<reference evidence="2 3" key="1">
    <citation type="submission" date="2016-11" db="EMBL/GenBank/DDBJ databases">
        <title>The macronuclear genome of Stentor coeruleus: a giant cell with tiny introns.</title>
        <authorList>
            <person name="Slabodnick M."/>
            <person name="Ruby J.G."/>
            <person name="Reiff S.B."/>
            <person name="Swart E.C."/>
            <person name="Gosai S."/>
            <person name="Prabakaran S."/>
            <person name="Witkowska E."/>
            <person name="Larue G.E."/>
            <person name="Fisher S."/>
            <person name="Freeman R.M."/>
            <person name="Gunawardena J."/>
            <person name="Chu W."/>
            <person name="Stover N.A."/>
            <person name="Gregory B.D."/>
            <person name="Nowacki M."/>
            <person name="Derisi J."/>
            <person name="Roy S.W."/>
            <person name="Marshall W.F."/>
            <person name="Sood P."/>
        </authorList>
    </citation>
    <scope>NUCLEOTIDE SEQUENCE [LARGE SCALE GENOMIC DNA]</scope>
    <source>
        <strain evidence="2">WM001</strain>
    </source>
</reference>
<accession>A0A1R2BVT1</accession>
<evidence type="ECO:0000313" key="3">
    <source>
        <dbReference type="Proteomes" id="UP000187209"/>
    </source>
</evidence>
<keyword evidence="3" id="KW-1185">Reference proteome</keyword>
<feature type="compositionally biased region" description="Basic and acidic residues" evidence="1">
    <location>
        <begin position="7"/>
        <end position="20"/>
    </location>
</feature>
<evidence type="ECO:0000313" key="2">
    <source>
        <dbReference type="EMBL" id="OMJ80929.1"/>
    </source>
</evidence>
<gene>
    <name evidence="2" type="ORF">SteCoe_18690</name>
</gene>
<dbReference type="AlphaFoldDB" id="A0A1R2BVT1"/>
<evidence type="ECO:0000256" key="1">
    <source>
        <dbReference type="SAM" id="MobiDB-lite"/>
    </source>
</evidence>
<organism evidence="2 3">
    <name type="scientific">Stentor coeruleus</name>
    <dbReference type="NCBI Taxonomy" id="5963"/>
    <lineage>
        <taxon>Eukaryota</taxon>
        <taxon>Sar</taxon>
        <taxon>Alveolata</taxon>
        <taxon>Ciliophora</taxon>
        <taxon>Postciliodesmatophora</taxon>
        <taxon>Heterotrichea</taxon>
        <taxon>Heterotrichida</taxon>
        <taxon>Stentoridae</taxon>
        <taxon>Stentor</taxon>
    </lineage>
</organism>
<sequence>MTSDNSFPKKPEKRSQSRMDVEIYRYLENYDKDPMNTSHLYTQKANYNKNDDIILPRLCTSKVKLKQKREARIAQGLSPEPDSLSDRNIGLSYEACPKIKTKTELKDYRKLADFPNNYSDLFLNKHITAESRLNIREEHYRVFSPTGKTLTQLLQERKEKFINYNSKVFGKVMFGIHKKELPKFQNYKKDYWNDHCDIENEKNDYQSSISIGEDRNRKTQSVDVTCKPNEISPCYREGESRQNKYHRKYHISKIEVLVNECLKTCNPTVEIEDNKRKQRILKKKLKANPEEEIGLKYPISLKHFRSKGFK</sequence>
<feature type="region of interest" description="Disordered" evidence="1">
    <location>
        <begin position="1"/>
        <end position="20"/>
    </location>
</feature>
<protein>
    <submittedName>
        <fullName evidence="2">Uncharacterized protein</fullName>
    </submittedName>
</protein>
<name>A0A1R2BVT1_9CILI</name>
<comment type="caution">
    <text evidence="2">The sequence shown here is derived from an EMBL/GenBank/DDBJ whole genome shotgun (WGS) entry which is preliminary data.</text>
</comment>
<proteinExistence type="predicted"/>